<dbReference type="Pfam" id="PF00753">
    <property type="entry name" value="Lactamase_B"/>
    <property type="match status" value="1"/>
</dbReference>
<evidence type="ECO:0000259" key="1">
    <source>
        <dbReference type="SMART" id="SM00849"/>
    </source>
</evidence>
<keyword evidence="3" id="KW-1185">Reference proteome</keyword>
<name>A0A2H1IMH2_9MICO</name>
<dbReference type="InterPro" id="IPR036388">
    <property type="entry name" value="WH-like_DNA-bd_sf"/>
</dbReference>
<sequence length="255" mass="27702">MRIRANNPSPMTLTGTNTYVITSADDTSAVLIDPGPELAEHRENFLTELGDRKLSAIILTHQHDDHSEMLGSVEQWAPEVPVHAVLEKFSRLSRPVADGDMIAFGTDTADVMEVVATPGHTMDSISLIHDHVLYSGDTVLGEGTTIVTHPEGSLGDYLESLDRLIRLLGEGVYSTIEPAHGPSIESPAQVLEYYRSHRLERIAQVRAALAQGATSATEVCDIVYHDVDPSVRAAAEQIVRAQLNYLGALAPDDQM</sequence>
<dbReference type="PANTHER" id="PTHR23131:SF0">
    <property type="entry name" value="ENDORIBONUCLEASE LACTB2"/>
    <property type="match status" value="1"/>
</dbReference>
<feature type="domain" description="Metallo-beta-lactamase" evidence="1">
    <location>
        <begin position="15"/>
        <end position="180"/>
    </location>
</feature>
<dbReference type="SUPFAM" id="SSF56281">
    <property type="entry name" value="Metallo-hydrolase/oxidoreductase"/>
    <property type="match status" value="1"/>
</dbReference>
<dbReference type="EMBL" id="FXZE01000003">
    <property type="protein sequence ID" value="SMX76172.1"/>
    <property type="molecule type" value="Genomic_DNA"/>
</dbReference>
<dbReference type="Gene3D" id="3.60.15.10">
    <property type="entry name" value="Ribonuclease Z/Hydroxyacylglutathione hydrolase-like"/>
    <property type="match status" value="1"/>
</dbReference>
<dbReference type="InterPro" id="IPR050662">
    <property type="entry name" value="Sec-metab_biosynth-thioest"/>
</dbReference>
<accession>A0A2H1IMH2</accession>
<dbReference type="PANTHER" id="PTHR23131">
    <property type="entry name" value="ENDORIBONUCLEASE LACTB2"/>
    <property type="match status" value="1"/>
</dbReference>
<dbReference type="AlphaFoldDB" id="A0A2H1IMH2"/>
<dbReference type="InterPro" id="IPR036866">
    <property type="entry name" value="RibonucZ/Hydroxyglut_hydro"/>
</dbReference>
<evidence type="ECO:0000313" key="2">
    <source>
        <dbReference type="EMBL" id="SMX76172.1"/>
    </source>
</evidence>
<dbReference type="InterPro" id="IPR001279">
    <property type="entry name" value="Metallo-B-lactamas"/>
</dbReference>
<dbReference type="RefSeq" id="WP_101642213.1">
    <property type="nucleotide sequence ID" value="NZ_FXZE01000003.1"/>
</dbReference>
<organism evidence="2 3">
    <name type="scientific">Brevibacterium antiquum</name>
    <dbReference type="NCBI Taxonomy" id="234835"/>
    <lineage>
        <taxon>Bacteria</taxon>
        <taxon>Bacillati</taxon>
        <taxon>Actinomycetota</taxon>
        <taxon>Actinomycetes</taxon>
        <taxon>Micrococcales</taxon>
        <taxon>Brevibacteriaceae</taxon>
        <taxon>Brevibacterium</taxon>
    </lineage>
</organism>
<protein>
    <submittedName>
        <fullName evidence="2">Glyoxylase, beta-lactamase superfamily II</fullName>
    </submittedName>
</protein>
<gene>
    <name evidence="2" type="ORF">BANT10_01062</name>
</gene>
<evidence type="ECO:0000313" key="3">
    <source>
        <dbReference type="Proteomes" id="UP000234342"/>
    </source>
</evidence>
<dbReference type="Gene3D" id="1.10.10.10">
    <property type="entry name" value="Winged helix-like DNA-binding domain superfamily/Winged helix DNA-binding domain"/>
    <property type="match status" value="1"/>
</dbReference>
<proteinExistence type="predicted"/>
<dbReference type="CDD" id="cd16278">
    <property type="entry name" value="metallo-hydrolase-like_MBL-fold"/>
    <property type="match status" value="1"/>
</dbReference>
<dbReference type="Proteomes" id="UP000234342">
    <property type="component" value="Unassembled WGS sequence"/>
</dbReference>
<dbReference type="SMART" id="SM00849">
    <property type="entry name" value="Lactamase_B"/>
    <property type="match status" value="1"/>
</dbReference>
<reference evidence="3" key="1">
    <citation type="submission" date="2017-03" db="EMBL/GenBank/DDBJ databases">
        <authorList>
            <person name="Monnet C."/>
        </authorList>
    </citation>
    <scope>NUCLEOTIDE SEQUENCE [LARGE SCALE GENOMIC DNA]</scope>
    <source>
        <strain evidence="3">P10</strain>
    </source>
</reference>